<reference evidence="1" key="2">
    <citation type="submission" date="2019-01" db="UniProtKB">
        <authorList>
            <consortium name="EnsemblPlants"/>
        </authorList>
    </citation>
    <scope>IDENTIFICATION</scope>
    <source>
        <strain evidence="1">cv. Heinz 1706</strain>
    </source>
</reference>
<protein>
    <submittedName>
        <fullName evidence="1">Uncharacterized protein</fullName>
    </submittedName>
</protein>
<dbReference type="InParanoid" id="A0A3Q7IL61"/>
<keyword evidence="2" id="KW-1185">Reference proteome</keyword>
<dbReference type="Gramene" id="Solyc10g081150.2.1">
    <property type="protein sequence ID" value="Solyc10g081150.2.1"/>
    <property type="gene ID" value="Solyc10g081150.2"/>
</dbReference>
<name>A0A3Q7IL61_SOLLC</name>
<organism evidence="1">
    <name type="scientific">Solanum lycopersicum</name>
    <name type="common">Tomato</name>
    <name type="synonym">Lycopersicon esculentum</name>
    <dbReference type="NCBI Taxonomy" id="4081"/>
    <lineage>
        <taxon>Eukaryota</taxon>
        <taxon>Viridiplantae</taxon>
        <taxon>Streptophyta</taxon>
        <taxon>Embryophyta</taxon>
        <taxon>Tracheophyta</taxon>
        <taxon>Spermatophyta</taxon>
        <taxon>Magnoliopsida</taxon>
        <taxon>eudicotyledons</taxon>
        <taxon>Gunneridae</taxon>
        <taxon>Pentapetalae</taxon>
        <taxon>asterids</taxon>
        <taxon>lamiids</taxon>
        <taxon>Solanales</taxon>
        <taxon>Solanaceae</taxon>
        <taxon>Solanoideae</taxon>
        <taxon>Solaneae</taxon>
        <taxon>Solanum</taxon>
        <taxon>Solanum subgen. Lycopersicon</taxon>
    </lineage>
</organism>
<evidence type="ECO:0000313" key="2">
    <source>
        <dbReference type="Proteomes" id="UP000004994"/>
    </source>
</evidence>
<accession>A0A3Q7IL61</accession>
<sequence>MLIWRITDLSILTRIRRSRMLILRISIIIQKVWLKRIQRVHLRDSQRWYEWNLRRQNGVLKLLSRQSKFIIV</sequence>
<dbReference type="EnsemblPlants" id="Solyc10g081150.2.1">
    <property type="protein sequence ID" value="Solyc10g081150.2.1"/>
    <property type="gene ID" value="Solyc10g081150.2"/>
</dbReference>
<dbReference type="Proteomes" id="UP000004994">
    <property type="component" value="Chromosome 10"/>
</dbReference>
<dbReference type="AlphaFoldDB" id="A0A3Q7IL61"/>
<evidence type="ECO:0000313" key="1">
    <source>
        <dbReference type="EnsemblPlants" id="Solyc10g081150.2.1"/>
    </source>
</evidence>
<reference evidence="1" key="1">
    <citation type="journal article" date="2012" name="Nature">
        <title>The tomato genome sequence provides insights into fleshy fruit evolution.</title>
        <authorList>
            <consortium name="Tomato Genome Consortium"/>
        </authorList>
    </citation>
    <scope>NUCLEOTIDE SEQUENCE [LARGE SCALE GENOMIC DNA]</scope>
    <source>
        <strain evidence="1">cv. Heinz 1706</strain>
    </source>
</reference>
<proteinExistence type="predicted"/>